<dbReference type="GO" id="GO:0070492">
    <property type="term" value="F:oligosaccharide binding"/>
    <property type="evidence" value="ECO:0007669"/>
    <property type="project" value="TreeGrafter"/>
</dbReference>
<dbReference type="SMART" id="SM00636">
    <property type="entry name" value="Glyco_18"/>
    <property type="match status" value="1"/>
</dbReference>
<evidence type="ECO:0000256" key="2">
    <source>
        <dbReference type="ARBA" id="ARBA00023295"/>
    </source>
</evidence>
<dbReference type="KEGG" id="amij:EQM06_02370"/>
<dbReference type="CDD" id="cd02874">
    <property type="entry name" value="GH18_CFLE_spore_hydrolase"/>
    <property type="match status" value="1"/>
</dbReference>
<dbReference type="InterPro" id="IPR011583">
    <property type="entry name" value="Chitinase_II/V-like_cat"/>
</dbReference>
<accession>A0A410PTD4</accession>
<dbReference type="SUPFAM" id="SSF51445">
    <property type="entry name" value="(Trans)glycosidases"/>
    <property type="match status" value="1"/>
</dbReference>
<dbReference type="Proteomes" id="UP000287601">
    <property type="component" value="Chromosome"/>
</dbReference>
<evidence type="ECO:0000313" key="5">
    <source>
        <dbReference type="Proteomes" id="UP000287601"/>
    </source>
</evidence>
<dbReference type="InterPro" id="IPR017853">
    <property type="entry name" value="GH"/>
</dbReference>
<dbReference type="InterPro" id="IPR041704">
    <property type="entry name" value="CFLE_GH18"/>
</dbReference>
<dbReference type="RefSeq" id="WP_128744823.1">
    <property type="nucleotide sequence ID" value="NZ_CP035281.1"/>
</dbReference>
<gene>
    <name evidence="4" type="ORF">EQM06_02370</name>
</gene>
<dbReference type="OrthoDB" id="9769314at2"/>
<sequence>MDEIIVNGYVYPSVQPEVLEAWLPNLSLIATFSYGMTPEGYLIPLNDEELIEAADNAGVGSMMVLTPMNEQGQFSEQLVSDVVENPEAVERLLQEILYELRRKNLFGVDFDFEYVPAQNRDQYTELVSRATEMFSPEGFLVTVALAPKTSAGQQGLLYQGHDYAGMGKAANFVLLMTYEWGYTYGPPMAVAPINKVRQVIEYGVTEIPPEKILMGIPNYGYDWTLPFVPKESMAEKITNEEAVRRAEEFGAEIQFDEEAQSPHFVYWKEAVTTNEDGTEETVYQQHEVWFEDARSYKAKMDVVREYGLAGISIWNIMSYDPNLANAIKRAFSVTKLF</sequence>
<dbReference type="InterPro" id="IPR001223">
    <property type="entry name" value="Glyco_hydro18_cat"/>
</dbReference>
<dbReference type="GO" id="GO:0016798">
    <property type="term" value="F:hydrolase activity, acting on glycosyl bonds"/>
    <property type="evidence" value="ECO:0007669"/>
    <property type="project" value="UniProtKB-KW"/>
</dbReference>
<organism evidence="4 5">
    <name type="scientific">Aminipila luticellarii</name>
    <dbReference type="NCBI Taxonomy" id="2507160"/>
    <lineage>
        <taxon>Bacteria</taxon>
        <taxon>Bacillati</taxon>
        <taxon>Bacillota</taxon>
        <taxon>Clostridia</taxon>
        <taxon>Peptostreptococcales</taxon>
        <taxon>Anaerovoracaceae</taxon>
        <taxon>Aminipila</taxon>
    </lineage>
</organism>
<proteinExistence type="predicted"/>
<dbReference type="GO" id="GO:0005975">
    <property type="term" value="P:carbohydrate metabolic process"/>
    <property type="evidence" value="ECO:0007669"/>
    <property type="project" value="InterPro"/>
</dbReference>
<dbReference type="PANTHER" id="PTHR46066:SF2">
    <property type="entry name" value="CHITINASE DOMAIN-CONTAINING PROTEIN 1"/>
    <property type="match status" value="1"/>
</dbReference>
<dbReference type="Gene3D" id="3.20.20.80">
    <property type="entry name" value="Glycosidases"/>
    <property type="match status" value="1"/>
</dbReference>
<dbReference type="GO" id="GO:0012505">
    <property type="term" value="C:endomembrane system"/>
    <property type="evidence" value="ECO:0007669"/>
    <property type="project" value="TreeGrafter"/>
</dbReference>
<dbReference type="AlphaFoldDB" id="A0A410PTD4"/>
<name>A0A410PTD4_9FIRM</name>
<evidence type="ECO:0000259" key="3">
    <source>
        <dbReference type="PROSITE" id="PS51910"/>
    </source>
</evidence>
<evidence type="ECO:0000313" key="4">
    <source>
        <dbReference type="EMBL" id="QAT42169.1"/>
    </source>
</evidence>
<keyword evidence="5" id="KW-1185">Reference proteome</keyword>
<dbReference type="Gene3D" id="3.10.50.10">
    <property type="match status" value="1"/>
</dbReference>
<keyword evidence="2" id="KW-0326">Glycosidase</keyword>
<dbReference type="PROSITE" id="PS51910">
    <property type="entry name" value="GH18_2"/>
    <property type="match status" value="1"/>
</dbReference>
<reference evidence="4 5" key="1">
    <citation type="submission" date="2019-01" db="EMBL/GenBank/DDBJ databases">
        <title>Draft genomes of a novel of Aminipila strains.</title>
        <authorList>
            <person name="Ma S."/>
        </authorList>
    </citation>
    <scope>NUCLEOTIDE SEQUENCE [LARGE SCALE GENOMIC DNA]</scope>
    <source>
        <strain evidence="5">JN-39</strain>
    </source>
</reference>
<feature type="domain" description="GH18" evidence="3">
    <location>
        <begin position="4"/>
        <end position="334"/>
    </location>
</feature>
<evidence type="ECO:0000256" key="1">
    <source>
        <dbReference type="ARBA" id="ARBA00022801"/>
    </source>
</evidence>
<dbReference type="Pfam" id="PF00704">
    <property type="entry name" value="Glyco_hydro_18"/>
    <property type="match status" value="1"/>
</dbReference>
<dbReference type="EMBL" id="CP035281">
    <property type="protein sequence ID" value="QAT42169.1"/>
    <property type="molecule type" value="Genomic_DNA"/>
</dbReference>
<dbReference type="PANTHER" id="PTHR46066">
    <property type="entry name" value="CHITINASE DOMAIN-CONTAINING PROTEIN 1 FAMILY MEMBER"/>
    <property type="match status" value="1"/>
</dbReference>
<dbReference type="GO" id="GO:0008061">
    <property type="term" value="F:chitin binding"/>
    <property type="evidence" value="ECO:0007669"/>
    <property type="project" value="InterPro"/>
</dbReference>
<keyword evidence="1 4" id="KW-0378">Hydrolase</keyword>
<dbReference type="InterPro" id="IPR029070">
    <property type="entry name" value="Chitinase_insertion_sf"/>
</dbReference>
<protein>
    <submittedName>
        <fullName evidence="4">Glycoside hydrolase</fullName>
    </submittedName>
</protein>